<dbReference type="InterPro" id="IPR009078">
    <property type="entry name" value="Ferritin-like_SF"/>
</dbReference>
<gene>
    <name evidence="2" type="ORF">ACFSUF_15730</name>
</gene>
<reference evidence="3" key="1">
    <citation type="journal article" date="2019" name="Int. J. Syst. Evol. Microbiol.">
        <title>The Global Catalogue of Microorganisms (GCM) 10K type strain sequencing project: providing services to taxonomists for standard genome sequencing and annotation.</title>
        <authorList>
            <consortium name="The Broad Institute Genomics Platform"/>
            <consortium name="The Broad Institute Genome Sequencing Center for Infectious Disease"/>
            <person name="Wu L."/>
            <person name="Ma J."/>
        </authorList>
    </citation>
    <scope>NUCLEOTIDE SEQUENCE [LARGE SCALE GENOMIC DNA]</scope>
    <source>
        <strain evidence="3">KCTC 3950</strain>
    </source>
</reference>
<dbReference type="SUPFAM" id="SSF47240">
    <property type="entry name" value="Ferritin-like"/>
    <property type="match status" value="1"/>
</dbReference>
<organism evidence="2 3">
    <name type="scientific">Paenibacillus gansuensis</name>
    <dbReference type="NCBI Taxonomy" id="306542"/>
    <lineage>
        <taxon>Bacteria</taxon>
        <taxon>Bacillati</taxon>
        <taxon>Bacillota</taxon>
        <taxon>Bacilli</taxon>
        <taxon>Bacillales</taxon>
        <taxon>Paenibacillaceae</taxon>
        <taxon>Paenibacillus</taxon>
    </lineage>
</organism>
<comment type="caution">
    <text evidence="2">The sequence shown here is derived from an EMBL/GenBank/DDBJ whole genome shotgun (WGS) entry which is preliminary data.</text>
</comment>
<evidence type="ECO:0000313" key="2">
    <source>
        <dbReference type="EMBL" id="MFD2613867.1"/>
    </source>
</evidence>
<dbReference type="Proteomes" id="UP001597541">
    <property type="component" value="Unassembled WGS sequence"/>
</dbReference>
<protein>
    <submittedName>
        <fullName evidence="2">Manganese catalase family protein</fullName>
    </submittedName>
</protein>
<evidence type="ECO:0000313" key="3">
    <source>
        <dbReference type="Proteomes" id="UP001597541"/>
    </source>
</evidence>
<dbReference type="RefSeq" id="WP_377604106.1">
    <property type="nucleotide sequence ID" value="NZ_JBHUME010000009.1"/>
</dbReference>
<evidence type="ECO:0000256" key="1">
    <source>
        <dbReference type="ARBA" id="ARBA00007644"/>
    </source>
</evidence>
<dbReference type="InterPro" id="IPR007760">
    <property type="entry name" value="Mn_catalase"/>
</dbReference>
<keyword evidence="3" id="KW-1185">Reference proteome</keyword>
<sequence length="299" mass="33311">MIKRFNKIAIELPKPGYSDANAAAAMQELLGGKFGEMSTLNNYMFQSFNFRGKKKLKPFFDLIASITAEEFGHVEIVSTGIDLTLTPSSFTADPDAAPLQPGVDKRNSQHFISHAQTALVADSMGNPWRGDYVVNTGNLVFDLLHNFYLECGARTNKMRVYEMTSHPVVREVVGYLLVRGGTHIVAYAKALEMATGADVTKMLPIPDLSNDAFETSRKFQHLSNKLYTWSDQDYEDIRYIWKGQHPETKQPLEVITGMPEGAPNIDLEEMPEEFAPGVSKGDFLEIAKRLQRSAGINPS</sequence>
<dbReference type="InterPro" id="IPR012347">
    <property type="entry name" value="Ferritin-like"/>
</dbReference>
<dbReference type="Gene3D" id="1.20.1260.10">
    <property type="match status" value="1"/>
</dbReference>
<dbReference type="CDD" id="cd01051">
    <property type="entry name" value="Mn_catalase"/>
    <property type="match status" value="1"/>
</dbReference>
<comment type="similarity">
    <text evidence="1">Belongs to the manganese catalase family.</text>
</comment>
<dbReference type="EMBL" id="JBHUME010000009">
    <property type="protein sequence ID" value="MFD2613867.1"/>
    <property type="molecule type" value="Genomic_DNA"/>
</dbReference>
<dbReference type="InterPro" id="IPR039377">
    <property type="entry name" value="Mn_catalase_dom"/>
</dbReference>
<name>A0ABW5PHN3_9BACL</name>
<proteinExistence type="inferred from homology"/>
<accession>A0ABW5PHN3</accession>
<dbReference type="Pfam" id="PF05067">
    <property type="entry name" value="Mn_catalase"/>
    <property type="match status" value="1"/>
</dbReference>